<accession>A0A9D1WTE3</accession>
<gene>
    <name evidence="10" type="ORF">H9735_01800</name>
</gene>
<evidence type="ECO:0000256" key="9">
    <source>
        <dbReference type="SAM" id="Phobius"/>
    </source>
</evidence>
<feature type="transmembrane region" description="Helical" evidence="9">
    <location>
        <begin position="531"/>
        <end position="553"/>
    </location>
</feature>
<dbReference type="InterPro" id="IPR050303">
    <property type="entry name" value="GatZ_KbaZ_carbometab"/>
</dbReference>
<feature type="transmembrane region" description="Helical" evidence="9">
    <location>
        <begin position="503"/>
        <end position="524"/>
    </location>
</feature>
<comment type="subcellular location">
    <subcellularLocation>
        <location evidence="1">Cell membrane</location>
        <topology evidence="1">Multi-pass membrane protein</topology>
    </subcellularLocation>
</comment>
<feature type="transmembrane region" description="Helical" evidence="9">
    <location>
        <begin position="220"/>
        <end position="238"/>
    </location>
</feature>
<dbReference type="Pfam" id="PF03613">
    <property type="entry name" value="EIID-AGA"/>
    <property type="match status" value="1"/>
</dbReference>
<evidence type="ECO:0000256" key="5">
    <source>
        <dbReference type="ARBA" id="ARBA00022683"/>
    </source>
</evidence>
<evidence type="ECO:0000256" key="7">
    <source>
        <dbReference type="ARBA" id="ARBA00022989"/>
    </source>
</evidence>
<dbReference type="GO" id="GO:0005886">
    <property type="term" value="C:plasma membrane"/>
    <property type="evidence" value="ECO:0007669"/>
    <property type="project" value="UniProtKB-SubCell"/>
</dbReference>
<feature type="transmembrane region" description="Helical" evidence="9">
    <location>
        <begin position="71"/>
        <end position="88"/>
    </location>
</feature>
<name>A0A9D1WTE3_9FIRM</name>
<dbReference type="InterPro" id="IPR004700">
    <property type="entry name" value="PTS_IIC_man"/>
</dbReference>
<evidence type="ECO:0000313" key="11">
    <source>
        <dbReference type="Proteomes" id="UP000886721"/>
    </source>
</evidence>
<dbReference type="PROSITE" id="PS51106">
    <property type="entry name" value="PTS_EIIC_TYPE_4"/>
    <property type="match status" value="1"/>
</dbReference>
<dbReference type="AlphaFoldDB" id="A0A9D1WTE3"/>
<reference evidence="10" key="2">
    <citation type="submission" date="2021-04" db="EMBL/GenBank/DDBJ databases">
        <authorList>
            <person name="Gilroy R."/>
        </authorList>
    </citation>
    <scope>NUCLEOTIDE SEQUENCE</scope>
    <source>
        <strain evidence="10">CHK191-13928</strain>
    </source>
</reference>
<keyword evidence="5" id="KW-0598">Phosphotransferase system</keyword>
<dbReference type="Proteomes" id="UP000886721">
    <property type="component" value="Unassembled WGS sequence"/>
</dbReference>
<feature type="transmembrane region" description="Helical" evidence="9">
    <location>
        <begin position="139"/>
        <end position="164"/>
    </location>
</feature>
<dbReference type="GO" id="GO:0009401">
    <property type="term" value="P:phosphoenolpyruvate-dependent sugar phosphotransferase system"/>
    <property type="evidence" value="ECO:0007669"/>
    <property type="project" value="UniProtKB-KW"/>
</dbReference>
<dbReference type="PANTHER" id="PTHR32502">
    <property type="entry name" value="N-ACETYLGALACTOSAMINE PERMEASE II COMPONENT-RELATED"/>
    <property type="match status" value="1"/>
</dbReference>
<dbReference type="Pfam" id="PF03609">
    <property type="entry name" value="EII-Sor"/>
    <property type="match status" value="1"/>
</dbReference>
<dbReference type="PROSITE" id="PS51108">
    <property type="entry name" value="PTS_EIID"/>
    <property type="match status" value="1"/>
</dbReference>
<evidence type="ECO:0000256" key="6">
    <source>
        <dbReference type="ARBA" id="ARBA00022692"/>
    </source>
</evidence>
<keyword evidence="4" id="KW-0762">Sugar transport</keyword>
<keyword evidence="3" id="KW-1003">Cell membrane</keyword>
<proteinExistence type="predicted"/>
<evidence type="ECO:0000313" key="10">
    <source>
        <dbReference type="EMBL" id="HIX66842.1"/>
    </source>
</evidence>
<comment type="caution">
    <text evidence="10">The sequence shown here is derived from an EMBL/GenBank/DDBJ whole genome shotgun (WGS) entry which is preliminary data.</text>
</comment>
<protein>
    <submittedName>
        <fullName evidence="10">PTS system mannose/fructose/sorbose family transporter subunit IID</fullName>
    </submittedName>
</protein>
<reference evidence="10" key="1">
    <citation type="journal article" date="2021" name="PeerJ">
        <title>Extensive microbial diversity within the chicken gut microbiome revealed by metagenomics and culture.</title>
        <authorList>
            <person name="Gilroy R."/>
            <person name="Ravi A."/>
            <person name="Getino M."/>
            <person name="Pursley I."/>
            <person name="Horton D.L."/>
            <person name="Alikhan N.F."/>
            <person name="Baker D."/>
            <person name="Gharbi K."/>
            <person name="Hall N."/>
            <person name="Watson M."/>
            <person name="Adriaenssens E.M."/>
            <person name="Foster-Nyarko E."/>
            <person name="Jarju S."/>
            <person name="Secka A."/>
            <person name="Antonio M."/>
            <person name="Oren A."/>
            <person name="Chaudhuri R.R."/>
            <person name="La Ragione R."/>
            <person name="Hildebrand F."/>
            <person name="Pallen M.J."/>
        </authorList>
    </citation>
    <scope>NUCLEOTIDE SEQUENCE</scope>
    <source>
        <strain evidence="10">CHK191-13928</strain>
    </source>
</reference>
<keyword evidence="8 9" id="KW-0472">Membrane</keyword>
<evidence type="ECO:0000256" key="3">
    <source>
        <dbReference type="ARBA" id="ARBA00022475"/>
    </source>
</evidence>
<organism evidence="10 11">
    <name type="scientific">Candidatus Anaerostipes excrementavium</name>
    <dbReference type="NCBI Taxonomy" id="2838463"/>
    <lineage>
        <taxon>Bacteria</taxon>
        <taxon>Bacillati</taxon>
        <taxon>Bacillota</taxon>
        <taxon>Clostridia</taxon>
        <taxon>Lachnospirales</taxon>
        <taxon>Lachnospiraceae</taxon>
        <taxon>Anaerostipes</taxon>
    </lineage>
</organism>
<dbReference type="InterPro" id="IPR004704">
    <property type="entry name" value="PTS_IID_man"/>
</dbReference>
<feature type="transmembrane region" description="Helical" evidence="9">
    <location>
        <begin position="463"/>
        <end position="483"/>
    </location>
</feature>
<feature type="transmembrane region" description="Helical" evidence="9">
    <location>
        <begin position="418"/>
        <end position="442"/>
    </location>
</feature>
<dbReference type="PANTHER" id="PTHR32502:SF23">
    <property type="entry name" value="TRANSPORT PROTEIN, PTS SYSTEM"/>
    <property type="match status" value="1"/>
</dbReference>
<evidence type="ECO:0000256" key="1">
    <source>
        <dbReference type="ARBA" id="ARBA00004651"/>
    </source>
</evidence>
<keyword evidence="6 9" id="KW-0812">Transmembrane</keyword>
<evidence type="ECO:0000256" key="2">
    <source>
        <dbReference type="ARBA" id="ARBA00022448"/>
    </source>
</evidence>
<dbReference type="EMBL" id="DXEM01000006">
    <property type="protein sequence ID" value="HIX66842.1"/>
    <property type="molecule type" value="Genomic_DNA"/>
</dbReference>
<evidence type="ECO:0000256" key="4">
    <source>
        <dbReference type="ARBA" id="ARBA00022597"/>
    </source>
</evidence>
<feature type="transmembrane region" description="Helical" evidence="9">
    <location>
        <begin position="176"/>
        <end position="199"/>
    </location>
</feature>
<evidence type="ECO:0000256" key="8">
    <source>
        <dbReference type="ARBA" id="ARBA00023136"/>
    </source>
</evidence>
<keyword evidence="7 9" id="KW-1133">Transmembrane helix</keyword>
<sequence>MIVSAILVALLAACGQWWFFGPITKCLVYPLTTGTLVGVFMGDPMTGMIAGASIQLIYLGWISAGGTMPSNTIVAGIFGTAMTILSGADPTMAVTFAIPFSMLGLLLNQVYMTVNAAWIHRADKLLEKGNITGVRLMNFVPSFFMAFLLYGVPAFAMVMFGSQWAESMLSAVPESVISALQVVGGIMPALGIAMLLNYLGKKKLIPWFFGGFFLTEYAKLDLTAISIFSAIIAIVLYLNQEKTEVKTEKKKVRRLSLNKKVEVKEVGETKAETVQENTESTEPKKKLSKKTLIKTWLWTTSTEACYNYERLQALGIANLMITPIRELYQTKAEQVRELKKYMVFYNSEVFTIGPIINGITCSMEEAKANGENITEKDINSVRTGLMGPVAGIGDTVMQGILFPILFGIGCSMALDGSYLGPIFATVVFELLIFGCGYFMFMTGYKQGKTSLLKILKNGTVDKIINAFSIVGLMVVGSMAATRVTVNTPLAVKVGQGVTKLQSVLDSLAPGLIPLGITMLVWWMLRKKVNTLVIIIAIFILGILGYYTGILGFAG</sequence>
<keyword evidence="2" id="KW-0813">Transport</keyword>
<feature type="transmembrane region" description="Helical" evidence="9">
    <location>
        <begin position="94"/>
        <end position="118"/>
    </location>
</feature>
<feature type="transmembrane region" description="Helical" evidence="9">
    <location>
        <begin position="36"/>
        <end position="59"/>
    </location>
</feature>